<dbReference type="Proteomes" id="UP000481861">
    <property type="component" value="Unassembled WGS sequence"/>
</dbReference>
<dbReference type="Gene3D" id="3.80.10.10">
    <property type="entry name" value="Ribonuclease Inhibitor"/>
    <property type="match status" value="1"/>
</dbReference>
<evidence type="ECO:0000259" key="1">
    <source>
        <dbReference type="PROSITE" id="PS50181"/>
    </source>
</evidence>
<dbReference type="AlphaFoldDB" id="A0A7C8M3N6"/>
<keyword evidence="3" id="KW-1185">Reference proteome</keyword>
<name>A0A7C8M3N6_9PLEO</name>
<sequence length="464" mass="52038">MDAVSLTALPEETLLHIGDYLATRSLAMLARANTRFVPVSQDHLCRNLVIKQPTPGKYSSLLAALIRKPDLAARTVSLSLLVVQKDNSRNMERCNDEDLALIIKKFAELGLDSNIRWAQALADGDIWALAGFLCGVVPNIVSLDIAHRYLETFQRDTSGLGGYYDPLNSLFKTGIEEEFPIDALAFQHLERLTIPCASISLLYLGFPSVKHLCITNFSMYRLRDLAATDSAELPKPLALKSLRLQFPVSLVRASHEDLGPDIADVLKKLLPHKDVDTYIDITGTGQLNYELLNSFAISLLDGCPTINGLDFFEIDHQCGLNFGYARWWLAGLQNLRHLRICHVFLGDAHIYANPAGLFPSSLETLELYHIEPYDMSPDLTTWIAVIWHHARQHPSLKKVTLGMRGEVNDEAVEALKEWSEEEQVFSIKSLKALGVEMVFRPLVIHDALGSRAQWNDWQSEYSKC</sequence>
<gene>
    <name evidence="2" type="ORF">BDV95DRAFT_610870</name>
</gene>
<dbReference type="InterPro" id="IPR001810">
    <property type="entry name" value="F-box_dom"/>
</dbReference>
<dbReference type="SUPFAM" id="SSF52047">
    <property type="entry name" value="RNI-like"/>
    <property type="match status" value="1"/>
</dbReference>
<comment type="caution">
    <text evidence="2">The sequence shown here is derived from an EMBL/GenBank/DDBJ whole genome shotgun (WGS) entry which is preliminary data.</text>
</comment>
<evidence type="ECO:0000313" key="3">
    <source>
        <dbReference type="Proteomes" id="UP000481861"/>
    </source>
</evidence>
<dbReference type="InterPro" id="IPR032675">
    <property type="entry name" value="LRR_dom_sf"/>
</dbReference>
<dbReference type="PROSITE" id="PS50181">
    <property type="entry name" value="FBOX"/>
    <property type="match status" value="1"/>
</dbReference>
<reference evidence="2 3" key="1">
    <citation type="submission" date="2020-01" db="EMBL/GenBank/DDBJ databases">
        <authorList>
            <consortium name="DOE Joint Genome Institute"/>
            <person name="Haridas S."/>
            <person name="Albert R."/>
            <person name="Binder M."/>
            <person name="Bloem J."/>
            <person name="Labutti K."/>
            <person name="Salamov A."/>
            <person name="Andreopoulos B."/>
            <person name="Baker S.E."/>
            <person name="Barry K."/>
            <person name="Bills G."/>
            <person name="Bluhm B.H."/>
            <person name="Cannon C."/>
            <person name="Castanera R."/>
            <person name="Culley D.E."/>
            <person name="Daum C."/>
            <person name="Ezra D."/>
            <person name="Gonzalez J.B."/>
            <person name="Henrissat B."/>
            <person name="Kuo A."/>
            <person name="Liang C."/>
            <person name="Lipzen A."/>
            <person name="Lutzoni F."/>
            <person name="Magnuson J."/>
            <person name="Mondo S."/>
            <person name="Nolan M."/>
            <person name="Ohm R."/>
            <person name="Pangilinan J."/>
            <person name="Park H.-J.H."/>
            <person name="Ramirez L."/>
            <person name="Alfaro M."/>
            <person name="Sun H."/>
            <person name="Tritt A."/>
            <person name="Yoshinaga Y."/>
            <person name="Zwiers L.-H.L."/>
            <person name="Turgeon B.G."/>
            <person name="Goodwin S.B."/>
            <person name="Spatafora J.W."/>
            <person name="Crous P.W."/>
            <person name="Grigoriev I.V."/>
        </authorList>
    </citation>
    <scope>NUCLEOTIDE SEQUENCE [LARGE SCALE GENOMIC DNA]</scope>
    <source>
        <strain evidence="2 3">CBS 611.86</strain>
    </source>
</reference>
<protein>
    <recommendedName>
        <fullName evidence="1">F-box domain-containing protein</fullName>
    </recommendedName>
</protein>
<feature type="domain" description="F-box" evidence="1">
    <location>
        <begin position="3"/>
        <end position="53"/>
    </location>
</feature>
<accession>A0A7C8M3N6</accession>
<proteinExistence type="predicted"/>
<evidence type="ECO:0000313" key="2">
    <source>
        <dbReference type="EMBL" id="KAF2867478.1"/>
    </source>
</evidence>
<dbReference type="EMBL" id="JAADJZ010000023">
    <property type="protein sequence ID" value="KAF2867478.1"/>
    <property type="molecule type" value="Genomic_DNA"/>
</dbReference>
<organism evidence="2 3">
    <name type="scientific">Massariosphaeria phaeospora</name>
    <dbReference type="NCBI Taxonomy" id="100035"/>
    <lineage>
        <taxon>Eukaryota</taxon>
        <taxon>Fungi</taxon>
        <taxon>Dikarya</taxon>
        <taxon>Ascomycota</taxon>
        <taxon>Pezizomycotina</taxon>
        <taxon>Dothideomycetes</taxon>
        <taxon>Pleosporomycetidae</taxon>
        <taxon>Pleosporales</taxon>
        <taxon>Pleosporales incertae sedis</taxon>
        <taxon>Massariosphaeria</taxon>
    </lineage>
</organism>